<evidence type="ECO:0000256" key="6">
    <source>
        <dbReference type="ARBA" id="ARBA00032058"/>
    </source>
</evidence>
<dbReference type="PANTHER" id="PTHR28630">
    <property type="match status" value="1"/>
</dbReference>
<evidence type="ECO:0000256" key="2">
    <source>
        <dbReference type="ARBA" id="ARBA00022490"/>
    </source>
</evidence>
<dbReference type="Pfam" id="PF13911">
    <property type="entry name" value="AhpC-TSA_2"/>
    <property type="match status" value="1"/>
</dbReference>
<keyword evidence="3" id="KW-0676">Redox-active center</keyword>
<comment type="caution">
    <text evidence="8">The sequence shown here is derived from an EMBL/GenBank/DDBJ whole genome shotgun (WGS) entry which is preliminary data.</text>
</comment>
<evidence type="ECO:0000256" key="4">
    <source>
        <dbReference type="ARBA" id="ARBA00023787"/>
    </source>
</evidence>
<keyword evidence="9" id="KW-1185">Reference proteome</keyword>
<proteinExistence type="inferred from homology"/>
<dbReference type="InterPro" id="IPR032801">
    <property type="entry name" value="PXL2A/B/C"/>
</dbReference>
<dbReference type="PANTHER" id="PTHR28630:SF31">
    <property type="entry name" value="PEROXIREDOXIN-LIKE 2A"/>
    <property type="match status" value="1"/>
</dbReference>
<protein>
    <recommendedName>
        <fullName evidence="5">Peroxiredoxin-like 2A</fullName>
    </recommendedName>
    <alternativeName>
        <fullName evidence="7">Peroxiredoxin-like 2 activated in M-CSF stimulated monocytes</fullName>
    </alternativeName>
    <alternativeName>
        <fullName evidence="6">Redox-regulatory protein FAM213A</fullName>
    </alternativeName>
</protein>
<dbReference type="EMBL" id="JADFTS010000008">
    <property type="protein sequence ID" value="KAF9593778.1"/>
    <property type="molecule type" value="Genomic_DNA"/>
</dbReference>
<dbReference type="OrthoDB" id="40334at2759"/>
<gene>
    <name evidence="8" type="ORF">IFM89_025403</name>
</gene>
<sequence length="392" mass="44310">MGSFLMDEFVGNGSLKLLLPKLLKESWDDVPTFKMMNMEDMDAVGMTKEQKNALEIRSYLHDRALMQYGDKLEASGKSLTELLDINELELSSQFGIRRGHIARFTDRTSTCVVTLPPSYSLLARKRTTARSMSKSIRGSELWSAVSKKMVTATKSLRKTRTNDESVERSVTELSIKQDPVFNRNDPRVDNISPYSAIENISVQKLAPEYKIGMENLIKTKTPNLKASKLWRDKPVVLHCVRRPGCIMCRAEAHQLYARKPIFDALGIQLIAVLHEQIDSEVNDFWPHYWGGMVILDRNKEFFKALGGGKLLKGKFITGFFFNSKALANYKRAKSMGIEQNLKGEGEIKGGLYVVGSGKKGIAFEFVEKNFGDWAPIAEVIDICIKLQKQQKK</sequence>
<evidence type="ECO:0000256" key="7">
    <source>
        <dbReference type="ARBA" id="ARBA00032129"/>
    </source>
</evidence>
<name>A0A835H8Y1_9MAGN</name>
<dbReference type="SUPFAM" id="SSF52833">
    <property type="entry name" value="Thioredoxin-like"/>
    <property type="match status" value="1"/>
</dbReference>
<dbReference type="GO" id="GO:0005737">
    <property type="term" value="C:cytoplasm"/>
    <property type="evidence" value="ECO:0007669"/>
    <property type="project" value="UniProtKB-SubCell"/>
</dbReference>
<evidence type="ECO:0000313" key="8">
    <source>
        <dbReference type="EMBL" id="KAF9593778.1"/>
    </source>
</evidence>
<comment type="similarity">
    <text evidence="4">Belongs to the peroxiredoxin-like PRXL2 family. PRXL2A subfamily.</text>
</comment>
<dbReference type="Proteomes" id="UP000631114">
    <property type="component" value="Unassembled WGS sequence"/>
</dbReference>
<keyword evidence="2" id="KW-0963">Cytoplasm</keyword>
<comment type="subcellular location">
    <subcellularLocation>
        <location evidence="1">Cytoplasm</location>
    </subcellularLocation>
</comment>
<evidence type="ECO:0000256" key="5">
    <source>
        <dbReference type="ARBA" id="ARBA00023849"/>
    </source>
</evidence>
<reference evidence="8 9" key="1">
    <citation type="submission" date="2020-10" db="EMBL/GenBank/DDBJ databases">
        <title>The Coptis chinensis genome and diversification of protoberbering-type alkaloids.</title>
        <authorList>
            <person name="Wang B."/>
            <person name="Shu S."/>
            <person name="Song C."/>
            <person name="Liu Y."/>
        </authorList>
    </citation>
    <scope>NUCLEOTIDE SEQUENCE [LARGE SCALE GENOMIC DNA]</scope>
    <source>
        <strain evidence="8">HL-2020</strain>
        <tissue evidence="8">Leaf</tissue>
    </source>
</reference>
<evidence type="ECO:0000313" key="9">
    <source>
        <dbReference type="Proteomes" id="UP000631114"/>
    </source>
</evidence>
<dbReference type="Gene3D" id="3.40.30.10">
    <property type="entry name" value="Glutaredoxin"/>
    <property type="match status" value="1"/>
</dbReference>
<dbReference type="InterPro" id="IPR036249">
    <property type="entry name" value="Thioredoxin-like_sf"/>
</dbReference>
<evidence type="ECO:0000256" key="3">
    <source>
        <dbReference type="ARBA" id="ARBA00023284"/>
    </source>
</evidence>
<dbReference type="AlphaFoldDB" id="A0A835H8Y1"/>
<evidence type="ECO:0000256" key="1">
    <source>
        <dbReference type="ARBA" id="ARBA00004496"/>
    </source>
</evidence>
<organism evidence="8 9">
    <name type="scientific">Coptis chinensis</name>
    <dbReference type="NCBI Taxonomy" id="261450"/>
    <lineage>
        <taxon>Eukaryota</taxon>
        <taxon>Viridiplantae</taxon>
        <taxon>Streptophyta</taxon>
        <taxon>Embryophyta</taxon>
        <taxon>Tracheophyta</taxon>
        <taxon>Spermatophyta</taxon>
        <taxon>Magnoliopsida</taxon>
        <taxon>Ranunculales</taxon>
        <taxon>Ranunculaceae</taxon>
        <taxon>Coptidoideae</taxon>
        <taxon>Coptis</taxon>
    </lineage>
</organism>
<accession>A0A835H8Y1</accession>